<reference evidence="3" key="1">
    <citation type="journal article" date="2020" name="bioRxiv">
        <title>A rank-normalized archaeal taxonomy based on genome phylogeny resolves widespread incomplete and uneven classifications.</title>
        <authorList>
            <person name="Rinke C."/>
            <person name="Chuvochina M."/>
            <person name="Mussig A.J."/>
            <person name="Chaumeil P.-A."/>
            <person name="Waite D.W."/>
            <person name="Whitman W.B."/>
            <person name="Parks D.H."/>
            <person name="Hugenholtz P."/>
        </authorList>
    </citation>
    <scope>NUCLEOTIDE SEQUENCE [LARGE SCALE GENOMIC DNA]</scope>
</reference>
<evidence type="ECO:0000259" key="1">
    <source>
        <dbReference type="Pfam" id="PF00501"/>
    </source>
</evidence>
<sequence>MVFSELTIGDFLEEMVEKDPNQEFMVYPDRDLRFTYQQFDERVNLLAKGLLEIGIGKGDHVGIWAKNVPDWLTLLFATSKI</sequence>
<feature type="non-terminal residue" evidence="2">
    <location>
        <position position="81"/>
    </location>
</feature>
<name>A0A7J4TGV2_9EURY</name>
<dbReference type="AlphaFoldDB" id="A0A7J4TGV2"/>
<dbReference type="Pfam" id="PF00501">
    <property type="entry name" value="AMP-binding"/>
    <property type="match status" value="1"/>
</dbReference>
<dbReference type="EMBL" id="DUHE01000060">
    <property type="protein sequence ID" value="HII83648.1"/>
    <property type="molecule type" value="Genomic_DNA"/>
</dbReference>
<dbReference type="Gene3D" id="3.40.50.980">
    <property type="match status" value="1"/>
</dbReference>
<gene>
    <name evidence="2" type="ORF">HA271_02140</name>
</gene>
<proteinExistence type="predicted"/>
<protein>
    <submittedName>
        <fullName evidence="2">AMP-binding protein</fullName>
    </submittedName>
</protein>
<dbReference type="Proteomes" id="UP000586031">
    <property type="component" value="Unassembled WGS sequence"/>
</dbReference>
<dbReference type="SUPFAM" id="SSF56801">
    <property type="entry name" value="Acetyl-CoA synthetase-like"/>
    <property type="match status" value="1"/>
</dbReference>
<dbReference type="InterPro" id="IPR000873">
    <property type="entry name" value="AMP-dep_synth/lig_dom"/>
</dbReference>
<accession>A0A7J4TGV2</accession>
<evidence type="ECO:0000313" key="3">
    <source>
        <dbReference type="Proteomes" id="UP000586031"/>
    </source>
</evidence>
<evidence type="ECO:0000313" key="2">
    <source>
        <dbReference type="EMBL" id="HII83648.1"/>
    </source>
</evidence>
<feature type="domain" description="AMP-dependent synthetase/ligase" evidence="1">
    <location>
        <begin position="13"/>
        <end position="81"/>
    </location>
</feature>
<organism evidence="2 3">
    <name type="scientific">Methanobacterium subterraneum</name>
    <dbReference type="NCBI Taxonomy" id="59277"/>
    <lineage>
        <taxon>Archaea</taxon>
        <taxon>Methanobacteriati</taxon>
        <taxon>Methanobacteriota</taxon>
        <taxon>Methanomada group</taxon>
        <taxon>Methanobacteria</taxon>
        <taxon>Methanobacteriales</taxon>
        <taxon>Methanobacteriaceae</taxon>
        <taxon>Methanobacterium</taxon>
    </lineage>
</organism>
<comment type="caution">
    <text evidence="2">The sequence shown here is derived from an EMBL/GenBank/DDBJ whole genome shotgun (WGS) entry which is preliminary data.</text>
</comment>